<name>A0A392W6C6_9FABA</name>
<evidence type="ECO:0000313" key="2">
    <source>
        <dbReference type="Proteomes" id="UP000265520"/>
    </source>
</evidence>
<evidence type="ECO:0000313" key="1">
    <source>
        <dbReference type="EMBL" id="MCI95906.1"/>
    </source>
</evidence>
<keyword evidence="2" id="KW-1185">Reference proteome</keyword>
<proteinExistence type="predicted"/>
<dbReference type="Proteomes" id="UP000265520">
    <property type="component" value="Unassembled WGS sequence"/>
</dbReference>
<accession>A0A392W6C6</accession>
<dbReference type="EMBL" id="LXQA011399929">
    <property type="protein sequence ID" value="MCI95906.1"/>
    <property type="molecule type" value="Genomic_DNA"/>
</dbReference>
<comment type="caution">
    <text evidence="1">The sequence shown here is derived from an EMBL/GenBank/DDBJ whole genome shotgun (WGS) entry which is preliminary data.</text>
</comment>
<protein>
    <submittedName>
        <fullName evidence="1">Uncharacterized protein</fullName>
    </submittedName>
</protein>
<organism evidence="1 2">
    <name type="scientific">Trifolium medium</name>
    <dbReference type="NCBI Taxonomy" id="97028"/>
    <lineage>
        <taxon>Eukaryota</taxon>
        <taxon>Viridiplantae</taxon>
        <taxon>Streptophyta</taxon>
        <taxon>Embryophyta</taxon>
        <taxon>Tracheophyta</taxon>
        <taxon>Spermatophyta</taxon>
        <taxon>Magnoliopsida</taxon>
        <taxon>eudicotyledons</taxon>
        <taxon>Gunneridae</taxon>
        <taxon>Pentapetalae</taxon>
        <taxon>rosids</taxon>
        <taxon>fabids</taxon>
        <taxon>Fabales</taxon>
        <taxon>Fabaceae</taxon>
        <taxon>Papilionoideae</taxon>
        <taxon>50 kb inversion clade</taxon>
        <taxon>NPAAA clade</taxon>
        <taxon>Hologalegina</taxon>
        <taxon>IRL clade</taxon>
        <taxon>Trifolieae</taxon>
        <taxon>Trifolium</taxon>
    </lineage>
</organism>
<feature type="non-terminal residue" evidence="1">
    <location>
        <position position="1"/>
    </location>
</feature>
<dbReference type="AlphaFoldDB" id="A0A392W6C6"/>
<reference evidence="1 2" key="1">
    <citation type="journal article" date="2018" name="Front. Plant Sci.">
        <title>Red Clover (Trifolium pratense) and Zigzag Clover (T. medium) - A Picture of Genomic Similarities and Differences.</title>
        <authorList>
            <person name="Dluhosova J."/>
            <person name="Istvanek J."/>
            <person name="Nedelnik J."/>
            <person name="Repkova J."/>
        </authorList>
    </citation>
    <scope>NUCLEOTIDE SEQUENCE [LARGE SCALE GENOMIC DNA]</scope>
    <source>
        <strain evidence="2">cv. 10/8</strain>
        <tissue evidence="1">Leaf</tissue>
    </source>
</reference>
<sequence length="25" mass="2835">LPHFPTVPAAHYYHQNQPYLIGGTI</sequence>